<evidence type="ECO:0000313" key="1">
    <source>
        <dbReference type="EMBL" id="RCI09860.1"/>
    </source>
</evidence>
<keyword evidence="2" id="KW-1185">Reference proteome</keyword>
<accession>A0A367L609</accession>
<proteinExistence type="predicted"/>
<name>A0A367L609_9HYPO</name>
<evidence type="ECO:0000313" key="2">
    <source>
        <dbReference type="Proteomes" id="UP000253664"/>
    </source>
</evidence>
<gene>
    <name evidence="1" type="ORF">L249_3853</name>
</gene>
<sequence>MIHPRCRADQFRGTLAVHMQTGEEKSLRFDPQIKQQTNKTSLTIQRGNIICTIKEPMLGKQQ</sequence>
<reference evidence="1 2" key="1">
    <citation type="journal article" date="2015" name="BMC Genomics">
        <title>Insights from the genome of Ophiocordyceps polyrhachis-furcata to pathogenicity and host specificity in insect fungi.</title>
        <authorList>
            <person name="Wichadakul D."/>
            <person name="Kobmoo N."/>
            <person name="Ingsriswang S."/>
            <person name="Tangphatsornruang S."/>
            <person name="Chantasingh D."/>
            <person name="Luangsa-ard J.J."/>
            <person name="Eurwilaichitr L."/>
        </authorList>
    </citation>
    <scope>NUCLEOTIDE SEQUENCE [LARGE SCALE GENOMIC DNA]</scope>
    <source>
        <strain evidence="1 2">BCC 54312</strain>
    </source>
</reference>
<dbReference type="EMBL" id="LKCN02000014">
    <property type="protein sequence ID" value="RCI09860.1"/>
    <property type="molecule type" value="Genomic_DNA"/>
</dbReference>
<comment type="caution">
    <text evidence="1">The sequence shown here is derived from an EMBL/GenBank/DDBJ whole genome shotgun (WGS) entry which is preliminary data.</text>
</comment>
<dbReference type="Proteomes" id="UP000253664">
    <property type="component" value="Unassembled WGS sequence"/>
</dbReference>
<protein>
    <submittedName>
        <fullName evidence="1">Uncharacterized protein</fullName>
    </submittedName>
</protein>
<dbReference type="AlphaFoldDB" id="A0A367L609"/>
<organism evidence="1 2">
    <name type="scientific">Ophiocordyceps polyrhachis-furcata BCC 54312</name>
    <dbReference type="NCBI Taxonomy" id="1330021"/>
    <lineage>
        <taxon>Eukaryota</taxon>
        <taxon>Fungi</taxon>
        <taxon>Dikarya</taxon>
        <taxon>Ascomycota</taxon>
        <taxon>Pezizomycotina</taxon>
        <taxon>Sordariomycetes</taxon>
        <taxon>Hypocreomycetidae</taxon>
        <taxon>Hypocreales</taxon>
        <taxon>Ophiocordycipitaceae</taxon>
        <taxon>Ophiocordyceps</taxon>
    </lineage>
</organism>